<dbReference type="Gene3D" id="3.40.50.10390">
    <property type="entry name" value="Gingipain r, domain 1"/>
    <property type="match status" value="1"/>
</dbReference>
<sequence>MKKTTICISLLFGFSAYLHGQKVNLNWQGTETVDYGFTKMTYPKFSNKGYSVEGGSVYVSLRNSSNGKGVKIDNLQWKTISRKDILDIPDDILGSEATEGVSYYTDPKTGQEFYDAKISAFKKEGGVLYQLQSFEIVDDVRTGALAGKSLAQKLGTTENPLNNGTFYKIKVDKSGLFKIDKKFLSDNGINVGNINPKHFKIYGNGGIMLPEHNEDERFSSLQELAIQVIGEDDGVWNDGDYALFYAQGTDGYNLYGTFGNGNKRKDSRTDRSAHTKNIYDDYSYYFINFDNGVEGKRIQNSDIAISGTTFTRFDDYQFVDNDKYNLMKVGRVWVDDHFSTKKSITFNLRSTIQPSDEITYRTSVVNYNGGRNSFKIDINNTNERSSGSLPEREFYKKTDERTIKNLSGNSITINITPNISANPNGLLYFDYAEVTYKEGLKFNGSQMNFRVFDIDEKTNDNYGFSISDASQIEQVWDVSDITNAKRKINKSGNNTTFSFGYNAGNPFFNNEFIAFKSDSAYTPSFVGRIANQDLHSLQNIDYLIITRADMMAQGERIAQYYRDKKGFSTQVVDIEKIYNEFSSGKVDITAVRDFITRLHKERGGVKYVLIIGDTSYDYKNKTKGNDNIIPSYQSEISSNYSSSFVTDDYFVMTAPQGKNTSITNNIPEIPIGRLIASNVSEAKLLVDKTLAYYNALPGQSSPFGDWKMKLDFIVDDNNEGGPAFHEIVDESIKTNFETSTERKEYNVRKLYIDAFQAETVAGGQRYPQVNQAIANDVGHSLYLFYFGHGGINGWAQERILTSDEVKNFNNYSSIYSRFPFISTITCEFTLWDEPLVNSVGEQIIKHPNGGAANMITSSRAIGVHYGSELTKIFTNHIFKITNNNFDTLGDAFLAARKEKGVSYDHLKVNLLGDPAMTLSRPKQKLSIDNIETPENGKIRALDFVKISGRVLDDSGNTDANFNGKVSISIFDKKVTKETKNNDGNLGVMQYTEENPAIVKTSGKVANGLYTAEFYMPKDINYTLGEGRILAYADNFESAKGNAYDVYENKAYPIGEINPNPINDSTPPAVKLYMNNTNFADGGITHQNPTLLACITDNIGINSAGSGIGHDISLVLDGQVVNTVVLNDFYTAGEGNGCINPSLADYQKGSISYPLRNLKPGAHQLTFKVWDINNNSTTTSLNFVVKDDAEANLTINRPLNWPNPFTDKTYIQFEHNCDDILDVNVQIYTITGKLVRTFSTTISAEPFREGFRTPKQAIEWDGTDDFGDTVAKGTYIFKVLAKSKNQDKCKGTASAIEKMVLLK</sequence>
<dbReference type="InterPro" id="IPR001769">
    <property type="entry name" value="Gingipain"/>
</dbReference>
<proteinExistence type="predicted"/>
<dbReference type="Proteomes" id="UP000464318">
    <property type="component" value="Chromosome"/>
</dbReference>
<protein>
    <submittedName>
        <fullName evidence="1">Type IX secretion system sortase PorU</fullName>
    </submittedName>
</protein>
<dbReference type="CDD" id="cd02258">
    <property type="entry name" value="Peptidase_C25_N"/>
    <property type="match status" value="1"/>
</dbReference>
<keyword evidence="2" id="KW-1185">Reference proteome</keyword>
<dbReference type="InterPro" id="IPR029031">
    <property type="entry name" value="Gingipain_N_sf"/>
</dbReference>
<dbReference type="EMBL" id="CP029149">
    <property type="protein sequence ID" value="QHN65746.1"/>
    <property type="molecule type" value="Genomic_DNA"/>
</dbReference>
<dbReference type="Gene3D" id="2.60.40.4070">
    <property type="match status" value="1"/>
</dbReference>
<name>A0A6P1QUH9_9FLAO</name>
<reference evidence="1 2" key="1">
    <citation type="submission" date="2018-04" db="EMBL/GenBank/DDBJ databases">
        <title>Characteristic and Complete Genome Sequencing of A Novel Member of Infective Endocarditis Causative Bacteria: Bergeyella cardium QL-PH.</title>
        <authorList>
            <person name="Pan H."/>
            <person name="Sun E."/>
            <person name="Zhang Y."/>
        </authorList>
    </citation>
    <scope>NUCLEOTIDE SEQUENCE [LARGE SCALE GENOMIC DNA]</scope>
    <source>
        <strain evidence="1 2">HPQL</strain>
    </source>
</reference>
<evidence type="ECO:0000313" key="2">
    <source>
        <dbReference type="Proteomes" id="UP000464318"/>
    </source>
</evidence>
<dbReference type="GO" id="GO:0008234">
    <property type="term" value="F:cysteine-type peptidase activity"/>
    <property type="evidence" value="ECO:0007669"/>
    <property type="project" value="InterPro"/>
</dbReference>
<gene>
    <name evidence="1" type="primary">porU</name>
    <name evidence="1" type="ORF">DBX24_07560</name>
</gene>
<dbReference type="RefSeq" id="WP_160224469.1">
    <property type="nucleotide sequence ID" value="NZ_CP029149.1"/>
</dbReference>
<dbReference type="InterPro" id="IPR029030">
    <property type="entry name" value="Caspase-like_dom_sf"/>
</dbReference>
<evidence type="ECO:0000313" key="1">
    <source>
        <dbReference type="EMBL" id="QHN65746.1"/>
    </source>
</evidence>
<dbReference type="NCBIfam" id="NF033707">
    <property type="entry name" value="T9SS_sortase"/>
    <property type="match status" value="1"/>
</dbReference>
<dbReference type="Pfam" id="PF01364">
    <property type="entry name" value="Peptidase_C25"/>
    <property type="match status" value="1"/>
</dbReference>
<accession>A0A6P1QUH9</accession>
<dbReference type="KEGG" id="bcad:DBX24_07560"/>
<dbReference type="GO" id="GO:0006508">
    <property type="term" value="P:proteolysis"/>
    <property type="evidence" value="ECO:0007669"/>
    <property type="project" value="InterPro"/>
</dbReference>
<dbReference type="OrthoDB" id="9809780at2"/>
<organism evidence="1 2">
    <name type="scientific">Bergeyella cardium</name>
    <dbReference type="NCBI Taxonomy" id="1585976"/>
    <lineage>
        <taxon>Bacteria</taxon>
        <taxon>Pseudomonadati</taxon>
        <taxon>Bacteroidota</taxon>
        <taxon>Flavobacteriia</taxon>
        <taxon>Flavobacteriales</taxon>
        <taxon>Weeksellaceae</taxon>
        <taxon>Bergeyella</taxon>
    </lineage>
</organism>
<dbReference type="SUPFAM" id="SSF52129">
    <property type="entry name" value="Caspase-like"/>
    <property type="match status" value="1"/>
</dbReference>